<dbReference type="GO" id="GO:0006511">
    <property type="term" value="P:ubiquitin-dependent protein catabolic process"/>
    <property type="evidence" value="ECO:0007669"/>
    <property type="project" value="TreeGrafter"/>
</dbReference>
<gene>
    <name evidence="8" type="ORF">PBIL07802_LOCUS17159</name>
</gene>
<evidence type="ECO:0000256" key="2">
    <source>
        <dbReference type="ARBA" id="ARBA00004906"/>
    </source>
</evidence>
<proteinExistence type="predicted"/>
<dbReference type="InterPro" id="IPR035983">
    <property type="entry name" value="Hect_E3_ubiquitin_ligase"/>
</dbReference>
<dbReference type="PANTHER" id="PTHR11254">
    <property type="entry name" value="HECT DOMAIN UBIQUITIN-PROTEIN LIGASE"/>
    <property type="match status" value="1"/>
</dbReference>
<evidence type="ECO:0000256" key="6">
    <source>
        <dbReference type="PROSITE-ProRule" id="PRU00104"/>
    </source>
</evidence>
<dbReference type="AlphaFoldDB" id="A0A7S3DE09"/>
<feature type="active site" description="Glycyl thioester intermediate" evidence="6">
    <location>
        <position position="287"/>
    </location>
</feature>
<keyword evidence="5 6" id="KW-0833">Ubl conjugation pathway</keyword>
<evidence type="ECO:0000256" key="5">
    <source>
        <dbReference type="ARBA" id="ARBA00022786"/>
    </source>
</evidence>
<dbReference type="Gene3D" id="3.30.2160.10">
    <property type="entry name" value="Hect, E3 ligase catalytic domain"/>
    <property type="match status" value="1"/>
</dbReference>
<evidence type="ECO:0000256" key="1">
    <source>
        <dbReference type="ARBA" id="ARBA00000885"/>
    </source>
</evidence>
<dbReference type="GO" id="GO:0016567">
    <property type="term" value="P:protein ubiquitination"/>
    <property type="evidence" value="ECO:0007669"/>
    <property type="project" value="TreeGrafter"/>
</dbReference>
<dbReference type="EMBL" id="HBIB01026527">
    <property type="protein sequence ID" value="CAE0254910.1"/>
    <property type="molecule type" value="Transcribed_RNA"/>
</dbReference>
<feature type="domain" description="HECT" evidence="7">
    <location>
        <begin position="19"/>
        <end position="320"/>
    </location>
</feature>
<reference evidence="8" key="1">
    <citation type="submission" date="2021-01" db="EMBL/GenBank/DDBJ databases">
        <authorList>
            <person name="Corre E."/>
            <person name="Pelletier E."/>
            <person name="Niang G."/>
            <person name="Scheremetjew M."/>
            <person name="Finn R."/>
            <person name="Kale V."/>
            <person name="Holt S."/>
            <person name="Cochrane G."/>
            <person name="Meng A."/>
            <person name="Brown T."/>
            <person name="Cohen L."/>
        </authorList>
    </citation>
    <scope>NUCLEOTIDE SEQUENCE</scope>
    <source>
        <strain evidence="8">NIES-2562</strain>
    </source>
</reference>
<accession>A0A7S3DE09</accession>
<dbReference type="EC" id="2.3.2.26" evidence="3"/>
<dbReference type="GO" id="GO:0005737">
    <property type="term" value="C:cytoplasm"/>
    <property type="evidence" value="ECO:0007669"/>
    <property type="project" value="TreeGrafter"/>
</dbReference>
<name>A0A7S3DE09_9EUKA</name>
<protein>
    <recommendedName>
        <fullName evidence="3">HECT-type E3 ubiquitin transferase</fullName>
        <ecNumber evidence="3">2.3.2.26</ecNumber>
    </recommendedName>
</protein>
<dbReference type="PANTHER" id="PTHR11254:SF440">
    <property type="entry name" value="E3 UBIQUITIN-PROTEIN LIGASE NEDD-4"/>
    <property type="match status" value="1"/>
</dbReference>
<evidence type="ECO:0000313" key="8">
    <source>
        <dbReference type="EMBL" id="CAE0254910.1"/>
    </source>
</evidence>
<dbReference type="Pfam" id="PF00632">
    <property type="entry name" value="HECT"/>
    <property type="match status" value="1"/>
</dbReference>
<organism evidence="8">
    <name type="scientific">Palpitomonas bilix</name>
    <dbReference type="NCBI Taxonomy" id="652834"/>
    <lineage>
        <taxon>Eukaryota</taxon>
        <taxon>Eukaryota incertae sedis</taxon>
    </lineage>
</organism>
<dbReference type="InterPro" id="IPR050409">
    <property type="entry name" value="E3_ubiq-protein_ligase"/>
</dbReference>
<evidence type="ECO:0000259" key="7">
    <source>
        <dbReference type="PROSITE" id="PS50237"/>
    </source>
</evidence>
<comment type="pathway">
    <text evidence="2">Protein modification; protein ubiquitination.</text>
</comment>
<evidence type="ECO:0000256" key="3">
    <source>
        <dbReference type="ARBA" id="ARBA00012485"/>
    </source>
</evidence>
<dbReference type="PROSITE" id="PS50237">
    <property type="entry name" value="HECT"/>
    <property type="match status" value="1"/>
</dbReference>
<dbReference type="Gene3D" id="3.30.2410.10">
    <property type="entry name" value="Hect, E3 ligase catalytic domain"/>
    <property type="match status" value="1"/>
</dbReference>
<dbReference type="SMART" id="SM00119">
    <property type="entry name" value="HECTc"/>
    <property type="match status" value="1"/>
</dbReference>
<sequence length="320" mass="35408">MEEAPRMYSKVLPGCKEPLFTVPVDEKVTVLHINPKATGSQELKYLKLCGALCARSVFVGVLRNDYCPLPFRVARSMFADILQVGVSCSDFAYDMPLFFRHRVEALLRSSLVELGMDGLLTFTCPNPILNNKGEKEGEGVEVEVMEGGNDVEVTDDNKLDYLNMMAEFLLKSRCEKGLEAFTKGFEEVFPRDHFTTVSSRDMELLVCGTSGFDLADFRNNVSFSVSSQVREWLCEALGRLNDEEKGKFLQFVTGSSKLPGGGFSAYSQRVTVLSYGALNSLPQSHTCFNQLVLPQYSDAATLQSKLLLAINEGCEGFGMA</sequence>
<dbReference type="SUPFAM" id="SSF56204">
    <property type="entry name" value="Hect, E3 ligase catalytic domain"/>
    <property type="match status" value="1"/>
</dbReference>
<dbReference type="GO" id="GO:0061630">
    <property type="term" value="F:ubiquitin protein ligase activity"/>
    <property type="evidence" value="ECO:0007669"/>
    <property type="project" value="UniProtKB-EC"/>
</dbReference>
<dbReference type="InterPro" id="IPR000569">
    <property type="entry name" value="HECT_dom"/>
</dbReference>
<comment type="catalytic activity">
    <reaction evidence="1">
        <text>S-ubiquitinyl-[E2 ubiquitin-conjugating enzyme]-L-cysteine + [acceptor protein]-L-lysine = [E2 ubiquitin-conjugating enzyme]-L-cysteine + N(6)-ubiquitinyl-[acceptor protein]-L-lysine.</text>
        <dbReference type="EC" id="2.3.2.26"/>
    </reaction>
</comment>
<keyword evidence="4" id="KW-0808">Transferase</keyword>
<evidence type="ECO:0000256" key="4">
    <source>
        <dbReference type="ARBA" id="ARBA00022679"/>
    </source>
</evidence>